<dbReference type="PROSITE" id="PS50262">
    <property type="entry name" value="G_PROTEIN_RECEP_F1_2"/>
    <property type="match status" value="1"/>
</dbReference>
<feature type="transmembrane region" description="Helical" evidence="10">
    <location>
        <begin position="130"/>
        <end position="156"/>
    </location>
</feature>
<keyword evidence="2 9" id="KW-0812">Transmembrane</keyword>
<dbReference type="Pfam" id="PF13853">
    <property type="entry name" value="7tm_4"/>
    <property type="match status" value="1"/>
</dbReference>
<accession>A0A8C8SGC3</accession>
<evidence type="ECO:0000256" key="4">
    <source>
        <dbReference type="ARBA" id="ARBA00022989"/>
    </source>
</evidence>
<evidence type="ECO:0000256" key="2">
    <source>
        <dbReference type="ARBA" id="ARBA00022692"/>
    </source>
</evidence>
<evidence type="ECO:0000256" key="9">
    <source>
        <dbReference type="RuleBase" id="RU000688"/>
    </source>
</evidence>
<keyword evidence="4 10" id="KW-1133">Transmembrane helix</keyword>
<dbReference type="Ensembl" id="ENSPCET00000020062.1">
    <property type="protein sequence ID" value="ENSPCEP00000019401.1"/>
    <property type="gene ID" value="ENSPCEG00000015087.1"/>
</dbReference>
<dbReference type="GO" id="GO:0004930">
    <property type="term" value="F:G protein-coupled receptor activity"/>
    <property type="evidence" value="ECO:0007669"/>
    <property type="project" value="UniProtKB-KW"/>
</dbReference>
<evidence type="ECO:0000256" key="8">
    <source>
        <dbReference type="ARBA" id="ARBA00023224"/>
    </source>
</evidence>
<dbReference type="Gene3D" id="1.20.1070.10">
    <property type="entry name" value="Rhodopsin 7-helix transmembrane proteins"/>
    <property type="match status" value="1"/>
</dbReference>
<evidence type="ECO:0000313" key="12">
    <source>
        <dbReference type="Ensembl" id="ENSPCEP00000019401.1"/>
    </source>
</evidence>
<dbReference type="PROSITE" id="PS00237">
    <property type="entry name" value="G_PROTEIN_RECEP_F1_1"/>
    <property type="match status" value="1"/>
</dbReference>
<reference evidence="12" key="1">
    <citation type="submission" date="2025-08" db="UniProtKB">
        <authorList>
            <consortium name="Ensembl"/>
        </authorList>
    </citation>
    <scope>IDENTIFICATION</scope>
</reference>
<organism evidence="12 13">
    <name type="scientific">Pelusios castaneus</name>
    <name type="common">West African mud turtle</name>
    <dbReference type="NCBI Taxonomy" id="367368"/>
    <lineage>
        <taxon>Eukaryota</taxon>
        <taxon>Metazoa</taxon>
        <taxon>Chordata</taxon>
        <taxon>Craniata</taxon>
        <taxon>Vertebrata</taxon>
        <taxon>Euteleostomi</taxon>
        <taxon>Archelosauria</taxon>
        <taxon>Testudinata</taxon>
        <taxon>Testudines</taxon>
        <taxon>Pleurodira</taxon>
        <taxon>Pelomedusidae</taxon>
        <taxon>Pelusios</taxon>
    </lineage>
</organism>
<name>A0A8C8SGC3_9SAUR</name>
<keyword evidence="10" id="KW-0716">Sensory transduction</keyword>
<keyword evidence="3 10" id="KW-0552">Olfaction</keyword>
<sequence>MEPAQNVTEFILLGICQNEKLQPVCFVFFLLLYISIVMGNLLIIVTVKSSQHLKSPMYFFLSYLSFADMCLSSLTAPKLIADFLAERKTISFDGCIAQLFVVHFFGCTEFFILTVMAYDRYIAICKPLHYMTIMTGHVCGSLMVASWVGGFVHSLVQTLLTIQLPFCGPNEIDHYFCDVHPLLKLACADTYFVSVMVIANSGMISLSCFVVLVASYVVILVSLRTRSSESRRKALSTCASHIAVVIIFFGPCIFMYLRPSSTFSEDKMVAVFYTIITPMLNPLIYTLRNEEIKNAMRDLSISHFPSLNLYFPSHLFPI</sequence>
<feature type="transmembrane region" description="Helical" evidence="10">
    <location>
        <begin position="96"/>
        <end position="118"/>
    </location>
</feature>
<evidence type="ECO:0000256" key="6">
    <source>
        <dbReference type="ARBA" id="ARBA00023136"/>
    </source>
</evidence>
<feature type="transmembrane region" description="Helical" evidence="10">
    <location>
        <begin position="269"/>
        <end position="287"/>
    </location>
</feature>
<evidence type="ECO:0000256" key="1">
    <source>
        <dbReference type="ARBA" id="ARBA00004141"/>
    </source>
</evidence>
<feature type="domain" description="G-protein coupled receptors family 1 profile" evidence="11">
    <location>
        <begin position="39"/>
        <end position="285"/>
    </location>
</feature>
<dbReference type="AlphaFoldDB" id="A0A8C8SGC3"/>
<evidence type="ECO:0000256" key="7">
    <source>
        <dbReference type="ARBA" id="ARBA00023170"/>
    </source>
</evidence>
<keyword evidence="8 9" id="KW-0807">Transducer</keyword>
<evidence type="ECO:0000313" key="13">
    <source>
        <dbReference type="Proteomes" id="UP000694393"/>
    </source>
</evidence>
<comment type="subcellular location">
    <subcellularLocation>
        <location evidence="10">Cell membrane</location>
        <topology evidence="10">Multi-pass membrane protein</topology>
    </subcellularLocation>
    <subcellularLocation>
        <location evidence="1">Membrane</location>
        <topology evidence="1">Multi-pass membrane protein</topology>
    </subcellularLocation>
</comment>
<reference evidence="12" key="2">
    <citation type="submission" date="2025-09" db="UniProtKB">
        <authorList>
            <consortium name="Ensembl"/>
        </authorList>
    </citation>
    <scope>IDENTIFICATION</scope>
</reference>
<dbReference type="InterPro" id="IPR000725">
    <property type="entry name" value="Olfact_rcpt"/>
</dbReference>
<feature type="transmembrane region" description="Helical" evidence="10">
    <location>
        <begin position="191"/>
        <end position="223"/>
    </location>
</feature>
<proteinExistence type="inferred from homology"/>
<dbReference type="GO" id="GO:0004984">
    <property type="term" value="F:olfactory receptor activity"/>
    <property type="evidence" value="ECO:0007669"/>
    <property type="project" value="InterPro"/>
</dbReference>
<dbReference type="Proteomes" id="UP000694393">
    <property type="component" value="Unplaced"/>
</dbReference>
<protein>
    <recommendedName>
        <fullName evidence="10">Olfactory receptor</fullName>
    </recommendedName>
</protein>
<evidence type="ECO:0000256" key="3">
    <source>
        <dbReference type="ARBA" id="ARBA00022725"/>
    </source>
</evidence>
<evidence type="ECO:0000256" key="5">
    <source>
        <dbReference type="ARBA" id="ARBA00023040"/>
    </source>
</evidence>
<keyword evidence="5 9" id="KW-0297">G-protein coupled receptor</keyword>
<comment type="similarity">
    <text evidence="9">Belongs to the G-protein coupled receptor 1 family.</text>
</comment>
<dbReference type="CDD" id="cd15939">
    <property type="entry name" value="7tmA_OR4A-like"/>
    <property type="match status" value="1"/>
</dbReference>
<dbReference type="FunFam" id="1.20.1070.10:FF:000007">
    <property type="entry name" value="Olfactory receptor"/>
    <property type="match status" value="1"/>
</dbReference>
<feature type="transmembrane region" description="Helical" evidence="10">
    <location>
        <begin position="57"/>
        <end position="76"/>
    </location>
</feature>
<dbReference type="GO" id="GO:0005886">
    <property type="term" value="C:plasma membrane"/>
    <property type="evidence" value="ECO:0007669"/>
    <property type="project" value="UniProtKB-SubCell"/>
</dbReference>
<evidence type="ECO:0000259" key="11">
    <source>
        <dbReference type="PROSITE" id="PS50262"/>
    </source>
</evidence>
<keyword evidence="7 9" id="KW-0675">Receptor</keyword>
<dbReference type="InterPro" id="IPR050427">
    <property type="entry name" value="Olfactory_Receptors"/>
</dbReference>
<keyword evidence="10" id="KW-1003">Cell membrane</keyword>
<feature type="transmembrane region" description="Helical" evidence="10">
    <location>
        <begin position="235"/>
        <end position="257"/>
    </location>
</feature>
<dbReference type="PRINTS" id="PR00237">
    <property type="entry name" value="GPCRRHODOPSN"/>
</dbReference>
<dbReference type="PRINTS" id="PR00245">
    <property type="entry name" value="OLFACTORYR"/>
</dbReference>
<dbReference type="InterPro" id="IPR017452">
    <property type="entry name" value="GPCR_Rhodpsn_7TM"/>
</dbReference>
<keyword evidence="6 10" id="KW-0472">Membrane</keyword>
<keyword evidence="13" id="KW-1185">Reference proteome</keyword>
<dbReference type="PANTHER" id="PTHR48002">
    <property type="entry name" value="OLFACTORY RECEPTOR"/>
    <property type="match status" value="1"/>
</dbReference>
<dbReference type="InterPro" id="IPR000276">
    <property type="entry name" value="GPCR_Rhodpsn"/>
</dbReference>
<dbReference type="SUPFAM" id="SSF81321">
    <property type="entry name" value="Family A G protein-coupled receptor-like"/>
    <property type="match status" value="1"/>
</dbReference>
<evidence type="ECO:0000256" key="10">
    <source>
        <dbReference type="RuleBase" id="RU363047"/>
    </source>
</evidence>
<feature type="transmembrane region" description="Helical" evidence="10">
    <location>
        <begin position="26"/>
        <end position="45"/>
    </location>
</feature>